<reference evidence="1 2" key="1">
    <citation type="submission" date="2012-06" db="EMBL/GenBank/DDBJ databases">
        <title>Bacteriophages quickly and effectively reduce contamination of various foods with Salmonella.</title>
        <authorList>
            <person name="Woolston J."/>
            <person name="Parks A.R."/>
            <person name="Hanna L.F."/>
            <person name="Charbonneau D."/>
            <person name="Sulakvelidze A."/>
        </authorList>
    </citation>
    <scope>NUCLEOTIDE SEQUENCE [LARGE SCALE GENOMIC DNA]</scope>
    <source>
        <strain evidence="1">STML-198</strain>
    </source>
</reference>
<sequence>MEFNMSLVNKVFEIIEDDGYKISWWFSTKPTKAQIRNRKKWARTYWLYNLDKLMV</sequence>
<dbReference type="InterPro" id="IPR055703">
    <property type="entry name" value="DUF7279"/>
</dbReference>
<organism evidence="1 2">
    <name type="scientific">Salmonella phage STML-198</name>
    <dbReference type="NCBI Taxonomy" id="1204531"/>
    <lineage>
        <taxon>Viruses</taxon>
        <taxon>Duplodnaviria</taxon>
        <taxon>Heunggongvirae</taxon>
        <taxon>Uroviricota</taxon>
        <taxon>Caudoviricetes</taxon>
        <taxon>Pantevenvirales</taxon>
        <taxon>Straboviridae</taxon>
        <taxon>Tevenvirinae</taxon>
        <taxon>Gelderlandvirus</taxon>
        <taxon>Gelderlandvirus stml198</taxon>
    </lineage>
</organism>
<dbReference type="Pfam" id="PF23945">
    <property type="entry name" value="DUF7279"/>
    <property type="match status" value="1"/>
</dbReference>
<keyword evidence="2" id="KW-1185">Reference proteome</keyword>
<dbReference type="Proteomes" id="UP000006954">
    <property type="component" value="Segment"/>
</dbReference>
<proteinExistence type="predicted"/>
<protein>
    <submittedName>
        <fullName evidence="1">Uncharacterized protein</fullName>
    </submittedName>
</protein>
<dbReference type="KEGG" id="vg:24629872"/>
<dbReference type="RefSeq" id="YP_009148060.1">
    <property type="nucleotide sequence ID" value="NC_027344.1"/>
</dbReference>
<dbReference type="GeneID" id="24629872"/>
<evidence type="ECO:0000313" key="2">
    <source>
        <dbReference type="Proteomes" id="UP000006954"/>
    </source>
</evidence>
<accession>K4I2Q6</accession>
<evidence type="ECO:0000313" key="1">
    <source>
        <dbReference type="EMBL" id="AFU64018.1"/>
    </source>
</evidence>
<name>K4I2Q6_9CAUD</name>
<dbReference type="EMBL" id="JX181825">
    <property type="protein sequence ID" value="AFU64018.1"/>
    <property type="molecule type" value="Genomic_DNA"/>
</dbReference>